<dbReference type="NCBIfam" id="TIGR01901">
    <property type="entry name" value="adhes_NPXG"/>
    <property type="match status" value="1"/>
</dbReference>
<dbReference type="Gene3D" id="2.160.20.110">
    <property type="match status" value="1"/>
</dbReference>
<feature type="domain" description="Filamentous haemagglutinin FhaB/tRNA nuclease CdiA-like TPS" evidence="5">
    <location>
        <begin position="29"/>
        <end position="142"/>
    </location>
</feature>
<dbReference type="SMART" id="SM00912">
    <property type="entry name" value="Haemagg_act"/>
    <property type="match status" value="1"/>
</dbReference>
<dbReference type="InterPro" id="IPR008638">
    <property type="entry name" value="FhaB/CdiA-like_TPS"/>
</dbReference>
<dbReference type="Pfam" id="PF07581">
    <property type="entry name" value="Glug"/>
    <property type="match status" value="1"/>
</dbReference>
<sequence>MNLMRIFHKPLLATTALVAVGSACLPALADGLPTGGSVAAGSATIQQSAGAMTITQQSGRAVINWNGFSVGQGNTVTFVQPGSNAAILNRVTGSSTSDIAGSVSGNGQVYLVNPNGIAITPTGQVNVGGGFVASTLDIDDDDFMAGDLRFKGNGASAGVSNSGSIAVGSGGYAALMGGKVRNDGVISVPLGKVALGSGEAATLDLSGDGFLQVSVPTAAGAEGGDALIENGGRISADGGSVEIRAATARQAARHAINIPGAIEANSVGGRSGAIVIGGGAGGRVAVSGKVSAKGTQRKGGRVEVTGREVVLKAAEIDAAGDAGGGVVRVGGGYQGGEGLMQADTTLVDADSVIHVDATEDGAGGNVVVWAEGFTAFDGLITARGAGSGAGGDAEVSGKARLAYNGRADLRAENAPAGTLLLDPYDLRISNTGATNSNVTTTTPITSTGTGSVLNVQTLRDALWLGSVTIQTGAGGSEAGNIFWEGGNDVTLEPNTTLTLKATNNIEIQSYIKGGNLSFLVLDADSDRDGNGQAFTSGGGQSWINVTAYTNPKSDGTVPFIALNNAAISTRNVFIDTYQELQGIASCVSCNFIQTADIDAADGSTYGFDPILNYSGNFDGRNHVVFNLTIKRPAEEFVGLFGTVNEFGVVQNIRLVNAYVQGGDSTGALVGSMAGRVENAASSGIVLGNNNVGGLVGNMNAAGVLRYAGSSASVGVVTNGNGDAMGGLVGHARDTTNIIEFAFATGTVDGKTTLGGLIGASRAQMNYVYATGAVRSYTNDQRVGGLVGGTYGARIFQSYATGTVTTSSGVKGALAGYMDGSSRLERSVYNSDVLGSAWGVRDSGADTSQVYGVSTADFNNPTLFMAYFGAGTGVDWDFNSIWSPPINGTPRLYSVNPVVWIKTGSASTVYGSATTAPITVGEWHGGPGAFIPVIRSGQSEFVSLPGTIAVDPNTNVGTANETQTALWTNISILGIPYQILFAGTLSRTVTKAPLTVTAIDKSKTYDGGAHFGGNGVTYSGFVNGQNSSVLGGILSYVGNSQGAVNVGSYTITPAGYTSNNYAITYQSGTLNVAQKPLTASLTGPIIKTYDGTRAATLTLGNYQLSGRAGNDDVFLNAPPLMAEYDSAAVGSNRWVTVNGLTLGGAAAFNYTVNWTASNPVGQIDRRALTASLIGTISKTYDGSNGATLTPANYQLVNWIAGDQVYLQAPPLTGTYESVNVGSNIKVTANGLTLGGNEASNYTVNWTASGNVGRIDQRLLTLSLTGDVIKTYDRSRTATLSDANYGVLSGIVAGDDVRLLSKPTAGTYDTANVGSSKSVEITGLSLTGNHAFNYRINPTASANIGRIDALALTASLIGEVSKPYDRTDAATLTVANYKLEGVLTGDTVSLQSPPTAGTYQSVTAGTNIRVTVNGLAIEGPEASNYTVNSTAFANIGEIRRRMLTQAMVGVVARTYDGSDVATLTDANYGVLNGIIGPDIVSLSSKPSAGTYDTRAAGSGKTVTINGLTLQGADSGNYMIESTLSANIGQIYTKALTVDLAGEVAKTYDGNTTATLTLANYALNGAYSFDDVSLQTVPTSGAYDVATAGTNILVTASGFTLSGADAANYAVAASASGSVGRIDRRALTVSLVGNITRDYDGTTAATLTAGNYGPLVNVVSGDTVDLLSKPTTGTFDSRHAGTGKRVEVTGLTLTGADAGNYTIDLTAFGNIGQIDAKQVTAVLSGEIVKTYDGTNAVSFANGGYALAGTYGFDDVGLVASGGAYDTADVGTGKTITATGLSLTGNEAANYALSNSSVSGPVGRITPAALTITAIDVSKVYDGAGFSGGNGLAYLGFVNNETVAELGGALSYGGSAQGAVAAGSYTISASGYTSTNYTIAYVDGTLTVSPRPIMVAANDLVRTYGAPNPALTYRVTSGQLVGADAFDGSLSTAATAQSDPGLYAIEQGSLGLNSNYSLAFLPGVLTIQGQYTPVVPGGPTIPYIPSVPNDTIAQGVTDGSGQASANPSLKLESAWGASGLGSAPRYGVGAGYTADRGTISVELGNGEPFSLSQEFVCLGTTNFSGACASLGGGNDQ</sequence>
<protein>
    <recommendedName>
        <fullName evidence="5">Filamentous haemagglutinin FhaB/tRNA nuclease CdiA-like TPS domain-containing protein</fullName>
    </recommendedName>
</protein>
<dbReference type="InterPro" id="IPR041286">
    <property type="entry name" value="MBG_2"/>
</dbReference>
<dbReference type="InterPro" id="IPR011493">
    <property type="entry name" value="GLUG"/>
</dbReference>
<proteinExistence type="predicted"/>
<dbReference type="InterPro" id="IPR011050">
    <property type="entry name" value="Pectin_lyase_fold/virulence"/>
</dbReference>
<name>A0A1C1YVE6_9HYPH</name>
<comment type="caution">
    <text evidence="6">The sequence shown here is derived from an EMBL/GenBank/DDBJ whole genome shotgun (WGS) entry which is preliminary data.</text>
</comment>
<accession>A0A1C1YVE6</accession>
<dbReference type="InterPro" id="IPR041248">
    <property type="entry name" value="YDG"/>
</dbReference>
<dbReference type="InterPro" id="IPR037160">
    <property type="entry name" value="DNA_Pol_thumb_sf"/>
</dbReference>
<feature type="signal peptide" evidence="4">
    <location>
        <begin position="1"/>
        <end position="29"/>
    </location>
</feature>
<evidence type="ECO:0000256" key="3">
    <source>
        <dbReference type="ARBA" id="ARBA00022729"/>
    </source>
</evidence>
<evidence type="ECO:0000259" key="5">
    <source>
        <dbReference type="SMART" id="SM00912"/>
    </source>
</evidence>
<evidence type="ECO:0000256" key="2">
    <source>
        <dbReference type="ARBA" id="ARBA00022525"/>
    </source>
</evidence>
<dbReference type="Pfam" id="PF18676">
    <property type="entry name" value="MBG_2"/>
    <property type="match status" value="3"/>
</dbReference>
<keyword evidence="3 4" id="KW-0732">Signal</keyword>
<dbReference type="SUPFAM" id="SSF51126">
    <property type="entry name" value="Pectin lyase-like"/>
    <property type="match status" value="1"/>
</dbReference>
<evidence type="ECO:0000256" key="4">
    <source>
        <dbReference type="SAM" id="SignalP"/>
    </source>
</evidence>
<dbReference type="InterPro" id="IPR050909">
    <property type="entry name" value="Bact_Autotransporter_VF"/>
</dbReference>
<keyword evidence="7" id="KW-1185">Reference proteome</keyword>
<dbReference type="EMBL" id="LQZT01000015">
    <property type="protein sequence ID" value="OCW57427.1"/>
    <property type="molecule type" value="Genomic_DNA"/>
</dbReference>
<comment type="subcellular location">
    <subcellularLocation>
        <location evidence="1">Secreted</location>
    </subcellularLocation>
</comment>
<dbReference type="Gene3D" id="3.30.210.10">
    <property type="entry name" value="DNA polymerase, thumb domain"/>
    <property type="match status" value="2"/>
</dbReference>
<dbReference type="PANTHER" id="PTHR12338:SF8">
    <property type="entry name" value="HEME_HEMOPEXIN-BINDING PROTEIN"/>
    <property type="match status" value="1"/>
</dbReference>
<gene>
    <name evidence="6" type="ORF">AWJ14_00840</name>
</gene>
<dbReference type="PROSITE" id="PS51257">
    <property type="entry name" value="PROKAR_LIPOPROTEIN"/>
    <property type="match status" value="1"/>
</dbReference>
<dbReference type="Proteomes" id="UP000094795">
    <property type="component" value="Unassembled WGS sequence"/>
</dbReference>
<reference evidence="6 7" key="1">
    <citation type="submission" date="2015-12" db="EMBL/GenBank/DDBJ databases">
        <authorList>
            <person name="Shamseldin A."/>
            <person name="Moawad H."/>
            <person name="Abd El-Rahim W.M."/>
            <person name="Sadowsky M.J."/>
        </authorList>
    </citation>
    <scope>NUCLEOTIDE SEQUENCE [LARGE SCALE GENOMIC DNA]</scope>
    <source>
        <strain evidence="6 7">JC234</strain>
    </source>
</reference>
<feature type="chain" id="PRO_5008656400" description="Filamentous haemagglutinin FhaB/tRNA nuclease CdiA-like TPS domain-containing protein" evidence="4">
    <location>
        <begin position="30"/>
        <end position="2072"/>
    </location>
</feature>
<organism evidence="6 7">
    <name type="scientific">Hoeflea olei</name>
    <dbReference type="NCBI Taxonomy" id="1480615"/>
    <lineage>
        <taxon>Bacteria</taxon>
        <taxon>Pseudomonadati</taxon>
        <taxon>Pseudomonadota</taxon>
        <taxon>Alphaproteobacteria</taxon>
        <taxon>Hyphomicrobiales</taxon>
        <taxon>Rhizobiaceae</taxon>
        <taxon>Hoeflea</taxon>
    </lineage>
</organism>
<dbReference type="InterPro" id="IPR012334">
    <property type="entry name" value="Pectin_lyas_fold"/>
</dbReference>
<evidence type="ECO:0000313" key="7">
    <source>
        <dbReference type="Proteomes" id="UP000094795"/>
    </source>
</evidence>
<evidence type="ECO:0000313" key="6">
    <source>
        <dbReference type="EMBL" id="OCW57427.1"/>
    </source>
</evidence>
<dbReference type="Pfam" id="PF18657">
    <property type="entry name" value="YDG"/>
    <property type="match status" value="8"/>
</dbReference>
<dbReference type="STRING" id="1480615.AWJ14_00840"/>
<keyword evidence="2" id="KW-0964">Secreted</keyword>
<dbReference type="GO" id="GO:0005576">
    <property type="term" value="C:extracellular region"/>
    <property type="evidence" value="ECO:0007669"/>
    <property type="project" value="UniProtKB-SubCell"/>
</dbReference>
<dbReference type="Pfam" id="PF05860">
    <property type="entry name" value="TPS"/>
    <property type="match status" value="1"/>
</dbReference>
<evidence type="ECO:0000256" key="1">
    <source>
        <dbReference type="ARBA" id="ARBA00004613"/>
    </source>
</evidence>
<dbReference type="Gene3D" id="2.160.20.10">
    <property type="entry name" value="Single-stranded right-handed beta-helix, Pectin lyase-like"/>
    <property type="match status" value="1"/>
</dbReference>
<dbReference type="PANTHER" id="PTHR12338">
    <property type="entry name" value="AUTOTRANSPORTER"/>
    <property type="match status" value="1"/>
</dbReference>